<reference evidence="2" key="1">
    <citation type="submission" date="2021-01" db="EMBL/GenBank/DDBJ databases">
        <authorList>
            <consortium name="Genoscope - CEA"/>
            <person name="William W."/>
        </authorList>
    </citation>
    <scope>NUCLEOTIDE SEQUENCE</scope>
</reference>
<organism evidence="2 3">
    <name type="scientific">Paramecium primaurelia</name>
    <dbReference type="NCBI Taxonomy" id="5886"/>
    <lineage>
        <taxon>Eukaryota</taxon>
        <taxon>Sar</taxon>
        <taxon>Alveolata</taxon>
        <taxon>Ciliophora</taxon>
        <taxon>Intramacronucleata</taxon>
        <taxon>Oligohymenophorea</taxon>
        <taxon>Peniculida</taxon>
        <taxon>Parameciidae</taxon>
        <taxon>Paramecium</taxon>
    </lineage>
</organism>
<accession>A0A8S1PUK9</accession>
<feature type="compositionally biased region" description="Polar residues" evidence="1">
    <location>
        <begin position="88"/>
        <end position="107"/>
    </location>
</feature>
<evidence type="ECO:0000313" key="2">
    <source>
        <dbReference type="EMBL" id="CAD8106724.1"/>
    </source>
</evidence>
<keyword evidence="3" id="KW-1185">Reference proteome</keyword>
<feature type="region of interest" description="Disordered" evidence="1">
    <location>
        <begin position="125"/>
        <end position="163"/>
    </location>
</feature>
<comment type="caution">
    <text evidence="2">The sequence shown here is derived from an EMBL/GenBank/DDBJ whole genome shotgun (WGS) entry which is preliminary data.</text>
</comment>
<feature type="region of interest" description="Disordered" evidence="1">
    <location>
        <begin position="46"/>
        <end position="107"/>
    </location>
</feature>
<proteinExistence type="predicted"/>
<dbReference type="AlphaFoldDB" id="A0A8S1PUK9"/>
<protein>
    <submittedName>
        <fullName evidence="2">Uncharacterized protein</fullName>
    </submittedName>
</protein>
<feature type="compositionally biased region" description="Polar residues" evidence="1">
    <location>
        <begin position="153"/>
        <end position="163"/>
    </location>
</feature>
<dbReference type="OMA" id="HEVRVFI"/>
<evidence type="ECO:0000313" key="3">
    <source>
        <dbReference type="Proteomes" id="UP000688137"/>
    </source>
</evidence>
<feature type="compositionally biased region" description="Polar residues" evidence="1">
    <location>
        <begin position="135"/>
        <end position="144"/>
    </location>
</feature>
<feature type="compositionally biased region" description="Polar residues" evidence="1">
    <location>
        <begin position="64"/>
        <end position="79"/>
    </location>
</feature>
<name>A0A8S1PUK9_PARPR</name>
<gene>
    <name evidence="2" type="ORF">PPRIM_AZ9-3.1.T1310132</name>
</gene>
<evidence type="ECO:0000256" key="1">
    <source>
        <dbReference type="SAM" id="MobiDB-lite"/>
    </source>
</evidence>
<dbReference type="EMBL" id="CAJJDM010000134">
    <property type="protein sequence ID" value="CAD8106724.1"/>
    <property type="molecule type" value="Genomic_DNA"/>
</dbReference>
<sequence>MGNSICPKQRTLSIHEVRVFIKRPPCTIKLEKVSKIILVDDVIEREDSPQNPQIQKTEIEESKMQYTAQQSEEMDNTVQRPWLKKAQPQCNDSGMKNDIQNVSFEPNSSSFDLLKPKSILKIHKNGNHSQEHISNDQQSIGSIKSNKKVSFDKQVQFSNFRKH</sequence>
<dbReference type="Proteomes" id="UP000688137">
    <property type="component" value="Unassembled WGS sequence"/>
</dbReference>